<evidence type="ECO:0000313" key="1">
    <source>
        <dbReference type="EMBL" id="CDW31699.1"/>
    </source>
</evidence>
<name>A0A0K2U090_LEPSM</name>
<accession>A0A0K2U090</accession>
<sequence>MVSALTAKISQTFLANNKKMWPPYRPNVNHLDIAFWDKKMWPPYRPNVNHLDISFWPHIERGTFSILHLNI</sequence>
<dbReference type="AlphaFoldDB" id="A0A0K2U090"/>
<organism evidence="1">
    <name type="scientific">Lepeophtheirus salmonis</name>
    <name type="common">Salmon louse</name>
    <name type="synonym">Caligus salmonis</name>
    <dbReference type="NCBI Taxonomy" id="72036"/>
    <lineage>
        <taxon>Eukaryota</taxon>
        <taxon>Metazoa</taxon>
        <taxon>Ecdysozoa</taxon>
        <taxon>Arthropoda</taxon>
        <taxon>Crustacea</taxon>
        <taxon>Multicrustacea</taxon>
        <taxon>Hexanauplia</taxon>
        <taxon>Copepoda</taxon>
        <taxon>Siphonostomatoida</taxon>
        <taxon>Caligidae</taxon>
        <taxon>Lepeophtheirus</taxon>
    </lineage>
</organism>
<reference evidence="1" key="1">
    <citation type="submission" date="2014-05" db="EMBL/GenBank/DDBJ databases">
        <authorList>
            <person name="Chronopoulou M."/>
        </authorList>
    </citation>
    <scope>NUCLEOTIDE SEQUENCE</scope>
    <source>
        <tissue evidence="1">Whole organism</tissue>
    </source>
</reference>
<dbReference type="EMBL" id="HACA01014338">
    <property type="protein sequence ID" value="CDW31699.1"/>
    <property type="molecule type" value="Transcribed_RNA"/>
</dbReference>
<proteinExistence type="predicted"/>
<protein>
    <submittedName>
        <fullName evidence="1">Uncharacterized protein</fullName>
    </submittedName>
</protein>